<dbReference type="RefSeq" id="WP_020509825.1">
    <property type="nucleotide sequence ID" value="NZ_JBIAZU010000001.1"/>
</dbReference>
<accession>A0ABW6W8R8</accession>
<feature type="domain" description="VWFA" evidence="1">
    <location>
        <begin position="343"/>
        <end position="541"/>
    </location>
</feature>
<dbReference type="EMBL" id="JBIAZU010000001">
    <property type="protein sequence ID" value="MFF5289488.1"/>
    <property type="molecule type" value="Genomic_DNA"/>
</dbReference>
<dbReference type="SMART" id="SM00327">
    <property type="entry name" value="VWA"/>
    <property type="match status" value="1"/>
</dbReference>
<organism evidence="2 3">
    <name type="scientific">Paractinoplanes globisporus</name>
    <dbReference type="NCBI Taxonomy" id="113565"/>
    <lineage>
        <taxon>Bacteria</taxon>
        <taxon>Bacillati</taxon>
        <taxon>Actinomycetota</taxon>
        <taxon>Actinomycetes</taxon>
        <taxon>Micromonosporales</taxon>
        <taxon>Micromonosporaceae</taxon>
        <taxon>Paractinoplanes</taxon>
    </lineage>
</organism>
<dbReference type="SUPFAM" id="SSF53300">
    <property type="entry name" value="vWA-like"/>
    <property type="match status" value="1"/>
</dbReference>
<reference evidence="2 3" key="1">
    <citation type="submission" date="2024-10" db="EMBL/GenBank/DDBJ databases">
        <title>The Natural Products Discovery Center: Release of the First 8490 Sequenced Strains for Exploring Actinobacteria Biosynthetic Diversity.</title>
        <authorList>
            <person name="Kalkreuter E."/>
            <person name="Kautsar S.A."/>
            <person name="Yang D."/>
            <person name="Bader C.D."/>
            <person name="Teijaro C.N."/>
            <person name="Fluegel L."/>
            <person name="Davis C.M."/>
            <person name="Simpson J.R."/>
            <person name="Lauterbach L."/>
            <person name="Steele A.D."/>
            <person name="Gui C."/>
            <person name="Meng S."/>
            <person name="Li G."/>
            <person name="Viehrig K."/>
            <person name="Ye F."/>
            <person name="Su P."/>
            <person name="Kiefer A.F."/>
            <person name="Nichols A."/>
            <person name="Cepeda A.J."/>
            <person name="Yan W."/>
            <person name="Fan B."/>
            <person name="Jiang Y."/>
            <person name="Adhikari A."/>
            <person name="Zheng C.-J."/>
            <person name="Schuster L."/>
            <person name="Cowan T.M."/>
            <person name="Smanski M.J."/>
            <person name="Chevrette M.G."/>
            <person name="De Carvalho L.P.S."/>
            <person name="Shen B."/>
        </authorList>
    </citation>
    <scope>NUCLEOTIDE SEQUENCE [LARGE SCALE GENOMIC DNA]</scope>
    <source>
        <strain evidence="2 3">NPDC000087</strain>
    </source>
</reference>
<evidence type="ECO:0000313" key="2">
    <source>
        <dbReference type="EMBL" id="MFF5289488.1"/>
    </source>
</evidence>
<dbReference type="InterPro" id="IPR036465">
    <property type="entry name" value="vWFA_dom_sf"/>
</dbReference>
<dbReference type="PROSITE" id="PS50234">
    <property type="entry name" value="VWFA"/>
    <property type="match status" value="1"/>
</dbReference>
<dbReference type="Proteomes" id="UP001602245">
    <property type="component" value="Unassembled WGS sequence"/>
</dbReference>
<comment type="caution">
    <text evidence="2">The sequence shown here is derived from an EMBL/GenBank/DDBJ whole genome shotgun (WGS) entry which is preliminary data.</text>
</comment>
<name>A0ABW6W8R8_9ACTN</name>
<proteinExistence type="predicted"/>
<dbReference type="Pfam" id="PF00092">
    <property type="entry name" value="VWA"/>
    <property type="match status" value="1"/>
</dbReference>
<dbReference type="Gene3D" id="3.40.50.410">
    <property type="entry name" value="von Willebrand factor, type A domain"/>
    <property type="match status" value="1"/>
</dbReference>
<keyword evidence="3" id="KW-1185">Reference proteome</keyword>
<gene>
    <name evidence="2" type="ORF">ACFY35_08625</name>
</gene>
<evidence type="ECO:0000259" key="1">
    <source>
        <dbReference type="PROSITE" id="PS50234"/>
    </source>
</evidence>
<evidence type="ECO:0000313" key="3">
    <source>
        <dbReference type="Proteomes" id="UP001602245"/>
    </source>
</evidence>
<dbReference type="InterPro" id="IPR002035">
    <property type="entry name" value="VWF_A"/>
</dbReference>
<protein>
    <submittedName>
        <fullName evidence="2">VWA domain-containing protein</fullName>
    </submittedName>
</protein>
<sequence>MAKHRARGALRWEWPALALLALAGLVLAGVLVAAARSGDTGTVAGDSCGRPVRVVAASSYTPVLAALTLGLPPDDCLRLEVTAADGRAAAKRAGDVNADLWIADDSSWAASAGSVSLAQAPALGAGTVLATSPIYMVTDPATGARLKKAGAGWLGLAGLVREKTARLVVRDPGGSGDGLVGAGAVAEAVWLDKDMDASALWLADAKRTTRTVIGDDPAIPAKGGEVGLVPEYVLLRDPEAAQNRTVLPGTDHTALLRYTWLPLAAAAADPARAAALERLRTRLTNNDAAADLRAARLRTPDTRRVVSGEDLLPPPTAEPFGVLAPHHVDHVFATWYAGDRRTNLLVVVDVSGSMAAPAVGSTSSRIELVRQGCRSVAGLLPDDSRMGLWEFGSELDGGRDYRSLLAMTPLTPQHRSALAGAVTELNSRKTGTGLYDTILAAYTSARDAYQADVPNQVLVLTDGRNESDKKSLTAAQLSAALQKVADKNRPVQLSVVTFGTAADAKVVNDAVEPVGGYVDNLSTATEVAAVFIHVAAGGLHH</sequence>